<proteinExistence type="predicted"/>
<reference evidence="2" key="1">
    <citation type="submission" date="2018-12" db="EMBL/GenBank/DDBJ databases">
        <title>Tengunoibacter tsumagoiensis gen. nov., sp. nov., Dictyobacter kobayashii sp. nov., D. alpinus sp. nov., and D. joshuensis sp. nov. and description of Dictyobacteraceae fam. nov. within the order Ktedonobacterales isolated from Tengu-no-mugimeshi.</title>
        <authorList>
            <person name="Wang C.M."/>
            <person name="Zheng Y."/>
            <person name="Sakai Y."/>
            <person name="Toyoda A."/>
            <person name="Minakuchi Y."/>
            <person name="Abe K."/>
            <person name="Yokota A."/>
            <person name="Yabe S."/>
        </authorList>
    </citation>
    <scope>NUCLEOTIDE SEQUENCE [LARGE SCALE GENOMIC DNA]</scope>
    <source>
        <strain evidence="2">Uno16</strain>
    </source>
</reference>
<name>A0A402BLA8_9CHLR</name>
<gene>
    <name evidence="1" type="ORF">KDA_75930</name>
</gene>
<comment type="caution">
    <text evidence="1">The sequence shown here is derived from an EMBL/GenBank/DDBJ whole genome shotgun (WGS) entry which is preliminary data.</text>
</comment>
<keyword evidence="2" id="KW-1185">Reference proteome</keyword>
<dbReference type="AlphaFoldDB" id="A0A402BLA8"/>
<dbReference type="Proteomes" id="UP000287171">
    <property type="component" value="Unassembled WGS sequence"/>
</dbReference>
<sequence>MIELSPQTTARQALQRYQLPRTFAEAHDYLYRKLHSIQLLSLYKHYFPEEYNRSEKRSLPTAEEAYSPMETEFVELVDERLFPLYTEFMLYGSGADERSTVIPVRSLGEDWYNTEYENLSPGWQLALFLIGEVTFHEITEHQPDITIGENSPLREIVWANVQWDAFKERWKHVAEALHPAVAHIPLVISLAYHDTGNAFLDSTDEAPIEDCSWNREDMDLLIKEYQEAAAMITHINELLEWVGSDPGHLQTVLTLLKEDKKTWTTAKKD</sequence>
<dbReference type="OrthoDB" id="457991at2"/>
<dbReference type="RefSeq" id="WP_126632108.1">
    <property type="nucleotide sequence ID" value="NZ_BIFT01000003.1"/>
</dbReference>
<evidence type="ECO:0000313" key="2">
    <source>
        <dbReference type="Proteomes" id="UP000287171"/>
    </source>
</evidence>
<protein>
    <submittedName>
        <fullName evidence="1">Uncharacterized protein</fullName>
    </submittedName>
</protein>
<evidence type="ECO:0000313" key="1">
    <source>
        <dbReference type="EMBL" id="GCE32109.1"/>
    </source>
</evidence>
<organism evidence="1 2">
    <name type="scientific">Dictyobacter alpinus</name>
    <dbReference type="NCBI Taxonomy" id="2014873"/>
    <lineage>
        <taxon>Bacteria</taxon>
        <taxon>Bacillati</taxon>
        <taxon>Chloroflexota</taxon>
        <taxon>Ktedonobacteria</taxon>
        <taxon>Ktedonobacterales</taxon>
        <taxon>Dictyobacteraceae</taxon>
        <taxon>Dictyobacter</taxon>
    </lineage>
</organism>
<dbReference type="EMBL" id="BIFT01000003">
    <property type="protein sequence ID" value="GCE32109.1"/>
    <property type="molecule type" value="Genomic_DNA"/>
</dbReference>
<accession>A0A402BLA8</accession>